<name>A0ABT3QRJ0_9HYPH</name>
<dbReference type="PANTHER" id="PTHR43245">
    <property type="entry name" value="BIFUNCTIONAL POLYMYXIN RESISTANCE PROTEIN ARNA"/>
    <property type="match status" value="1"/>
</dbReference>
<dbReference type="PANTHER" id="PTHR43245:SF53">
    <property type="entry name" value="EPIMERASE-RELATED"/>
    <property type="match status" value="1"/>
</dbReference>
<dbReference type="InterPro" id="IPR036291">
    <property type="entry name" value="NAD(P)-bd_dom_sf"/>
</dbReference>
<reference evidence="2 3" key="1">
    <citation type="submission" date="2022-11" db="EMBL/GenBank/DDBJ databases">
        <title>Brucella sp. YY2X, whole genome shotgun sequencing project.</title>
        <authorList>
            <person name="Yang Y."/>
        </authorList>
    </citation>
    <scope>NUCLEOTIDE SEQUENCE [LARGE SCALE GENOMIC DNA]</scope>
    <source>
        <strain evidence="2 3">YY2X</strain>
    </source>
</reference>
<dbReference type="RefSeq" id="WP_265985830.1">
    <property type="nucleotide sequence ID" value="NZ_JAPHAV010000008.1"/>
</dbReference>
<dbReference type="SUPFAM" id="SSF51735">
    <property type="entry name" value="NAD(P)-binding Rossmann-fold domains"/>
    <property type="match status" value="1"/>
</dbReference>
<dbReference type="Pfam" id="PF01370">
    <property type="entry name" value="Epimerase"/>
    <property type="match status" value="1"/>
</dbReference>
<comment type="caution">
    <text evidence="2">The sequence shown here is derived from an EMBL/GenBank/DDBJ whole genome shotgun (WGS) entry which is preliminary data.</text>
</comment>
<accession>A0ABT3QRJ0</accession>
<dbReference type="InterPro" id="IPR050177">
    <property type="entry name" value="Lipid_A_modif_metabolic_enz"/>
</dbReference>
<evidence type="ECO:0000259" key="1">
    <source>
        <dbReference type="Pfam" id="PF01370"/>
    </source>
</evidence>
<dbReference type="InterPro" id="IPR001509">
    <property type="entry name" value="Epimerase_deHydtase"/>
</dbReference>
<keyword evidence="3" id="KW-1185">Reference proteome</keyword>
<evidence type="ECO:0000313" key="2">
    <source>
        <dbReference type="EMBL" id="MCX2698150.1"/>
    </source>
</evidence>
<sequence length="299" mass="30681">MKRILVTGGTGFVGARTVAALHAAGHAVRVLDLAPRPARFPAGLPVEVLAGDITNAGMVANAARDCDGIVHLAGLMTVDCARDPIIGAQVNLIGSLNVFEAARSNCIPVAYLSTAGVFGPDDAMHPRPMTTYGATKLAVEGAARAFFLDHGVPSLGLRPYIVYGPGISSGIAAGPSIALAAAVRREPALIRFSGRVGFVHVDDVARLLTAAMTTAPDGAMTLTMAGDTADIADFVAELQTQSGWNGITVEGPPLRIPAALVSDPVPTFLGPQPVTGIQSGIANSLAELQMRMAEESSNV</sequence>
<gene>
    <name evidence="2" type="ORF">OPR82_15490</name>
</gene>
<evidence type="ECO:0000313" key="3">
    <source>
        <dbReference type="Proteomes" id="UP001301216"/>
    </source>
</evidence>
<feature type="domain" description="NAD-dependent epimerase/dehydratase" evidence="1">
    <location>
        <begin position="4"/>
        <end position="214"/>
    </location>
</feature>
<dbReference type="Proteomes" id="UP001301216">
    <property type="component" value="Unassembled WGS sequence"/>
</dbReference>
<organism evidence="2 3">
    <name type="scientific">Ochrobactrum chromiisoli</name>
    <dbReference type="NCBI Taxonomy" id="2993941"/>
    <lineage>
        <taxon>Bacteria</taxon>
        <taxon>Pseudomonadati</taxon>
        <taxon>Pseudomonadota</taxon>
        <taxon>Alphaproteobacteria</taxon>
        <taxon>Hyphomicrobiales</taxon>
        <taxon>Brucellaceae</taxon>
        <taxon>Brucella/Ochrobactrum group</taxon>
        <taxon>Ochrobactrum</taxon>
    </lineage>
</organism>
<protein>
    <submittedName>
        <fullName evidence="2">NAD(P)-dependent oxidoreductase</fullName>
    </submittedName>
</protein>
<dbReference type="EMBL" id="JAPHAV010000008">
    <property type="protein sequence ID" value="MCX2698150.1"/>
    <property type="molecule type" value="Genomic_DNA"/>
</dbReference>
<dbReference type="CDD" id="cd08946">
    <property type="entry name" value="SDR_e"/>
    <property type="match status" value="1"/>
</dbReference>
<proteinExistence type="predicted"/>
<dbReference type="Gene3D" id="3.40.50.720">
    <property type="entry name" value="NAD(P)-binding Rossmann-like Domain"/>
    <property type="match status" value="1"/>
</dbReference>